<dbReference type="Pfam" id="PF02801">
    <property type="entry name" value="Ketoacyl-synt_C"/>
    <property type="match status" value="1"/>
</dbReference>
<dbReference type="GO" id="GO:0004312">
    <property type="term" value="F:fatty acid synthase activity"/>
    <property type="evidence" value="ECO:0007669"/>
    <property type="project" value="TreeGrafter"/>
</dbReference>
<evidence type="ECO:0000256" key="2">
    <source>
        <dbReference type="ARBA" id="ARBA00022553"/>
    </source>
</evidence>
<dbReference type="PROSITE" id="PS52004">
    <property type="entry name" value="KS3_2"/>
    <property type="match status" value="1"/>
</dbReference>
<keyword evidence="4" id="KW-0843">Virulence</keyword>
<keyword evidence="3" id="KW-0808">Transferase</keyword>
<dbReference type="InterPro" id="IPR049900">
    <property type="entry name" value="PKS_mFAS_DH"/>
</dbReference>
<dbReference type="InterPro" id="IPR032088">
    <property type="entry name" value="SAT"/>
</dbReference>
<dbReference type="Gene3D" id="3.40.47.10">
    <property type="match status" value="1"/>
</dbReference>
<dbReference type="InterPro" id="IPR042104">
    <property type="entry name" value="PKS_dehydratase_sf"/>
</dbReference>
<dbReference type="InterPro" id="IPR018201">
    <property type="entry name" value="Ketoacyl_synth_AS"/>
</dbReference>
<dbReference type="PROSITE" id="PS50075">
    <property type="entry name" value="CARRIER"/>
    <property type="match status" value="1"/>
</dbReference>
<protein>
    <submittedName>
        <fullName evidence="9">Polyketide synthase</fullName>
    </submittedName>
</protein>
<feature type="domain" description="PKS/mFAS DH" evidence="8">
    <location>
        <begin position="1304"/>
        <end position="1621"/>
    </location>
</feature>
<dbReference type="InterPro" id="IPR030918">
    <property type="entry name" value="PT_fungal_PKS"/>
</dbReference>
<evidence type="ECO:0000256" key="3">
    <source>
        <dbReference type="ARBA" id="ARBA00022679"/>
    </source>
</evidence>
<dbReference type="InterPro" id="IPR001031">
    <property type="entry name" value="Thioesterase"/>
</dbReference>
<dbReference type="SUPFAM" id="SSF55048">
    <property type="entry name" value="Probable ACP-binding domain of malonyl-CoA ACP transacylase"/>
    <property type="match status" value="1"/>
</dbReference>
<name>A0A0C3AIP3_PILCF</name>
<dbReference type="InterPro" id="IPR050091">
    <property type="entry name" value="PKS_NRPS_Biosynth_Enz"/>
</dbReference>
<dbReference type="GO" id="GO:0044550">
    <property type="term" value="P:secondary metabolite biosynthetic process"/>
    <property type="evidence" value="ECO:0007669"/>
    <property type="project" value="TreeGrafter"/>
</dbReference>
<dbReference type="InterPro" id="IPR029058">
    <property type="entry name" value="AB_hydrolase_fold"/>
</dbReference>
<dbReference type="PANTHER" id="PTHR43775:SF37">
    <property type="entry name" value="SI:DKEY-61P9.11"/>
    <property type="match status" value="1"/>
</dbReference>
<dbReference type="STRING" id="765440.A0A0C3AIP3"/>
<dbReference type="Gene3D" id="1.10.1200.10">
    <property type="entry name" value="ACP-like"/>
    <property type="match status" value="1"/>
</dbReference>
<evidence type="ECO:0000259" key="7">
    <source>
        <dbReference type="PROSITE" id="PS52004"/>
    </source>
</evidence>
<dbReference type="NCBIfam" id="TIGR04532">
    <property type="entry name" value="PT_fungal_PKS"/>
    <property type="match status" value="1"/>
</dbReference>
<evidence type="ECO:0000256" key="4">
    <source>
        <dbReference type="ARBA" id="ARBA00023026"/>
    </source>
</evidence>
<evidence type="ECO:0000256" key="1">
    <source>
        <dbReference type="ARBA" id="ARBA00022450"/>
    </source>
</evidence>
<dbReference type="Pfam" id="PF14765">
    <property type="entry name" value="PS-DH"/>
    <property type="match status" value="1"/>
</dbReference>
<dbReference type="OrthoDB" id="329835at2759"/>
<dbReference type="Gene3D" id="3.30.70.250">
    <property type="entry name" value="Malonyl-CoA ACP transacylase, ACP-binding"/>
    <property type="match status" value="1"/>
</dbReference>
<dbReference type="Pfam" id="PF00109">
    <property type="entry name" value="ketoacyl-synt"/>
    <property type="match status" value="1"/>
</dbReference>
<dbReference type="PROSITE" id="PS00606">
    <property type="entry name" value="KS3_1"/>
    <property type="match status" value="1"/>
</dbReference>
<dbReference type="InterPro" id="IPR049551">
    <property type="entry name" value="PKS_DH_C"/>
</dbReference>
<dbReference type="SMART" id="SM00825">
    <property type="entry name" value="PKS_KS"/>
    <property type="match status" value="1"/>
</dbReference>
<dbReference type="CDD" id="cd00833">
    <property type="entry name" value="PKS"/>
    <property type="match status" value="1"/>
</dbReference>
<evidence type="ECO:0000259" key="8">
    <source>
        <dbReference type="PROSITE" id="PS52019"/>
    </source>
</evidence>
<dbReference type="PANTHER" id="PTHR43775">
    <property type="entry name" value="FATTY ACID SYNTHASE"/>
    <property type="match status" value="1"/>
</dbReference>
<reference evidence="10" key="2">
    <citation type="submission" date="2015-01" db="EMBL/GenBank/DDBJ databases">
        <title>Evolutionary Origins and Diversification of the Mycorrhizal Mutualists.</title>
        <authorList>
            <consortium name="DOE Joint Genome Institute"/>
            <consortium name="Mycorrhizal Genomics Consortium"/>
            <person name="Kohler A."/>
            <person name="Kuo A."/>
            <person name="Nagy L.G."/>
            <person name="Floudas D."/>
            <person name="Copeland A."/>
            <person name="Barry K.W."/>
            <person name="Cichocki N."/>
            <person name="Veneault-Fourrey C."/>
            <person name="LaButti K."/>
            <person name="Lindquist E.A."/>
            <person name="Lipzen A."/>
            <person name="Lundell T."/>
            <person name="Morin E."/>
            <person name="Murat C."/>
            <person name="Riley R."/>
            <person name="Ohm R."/>
            <person name="Sun H."/>
            <person name="Tunlid A."/>
            <person name="Henrissat B."/>
            <person name="Grigoriev I.V."/>
            <person name="Hibbett D.S."/>
            <person name="Martin F."/>
        </authorList>
    </citation>
    <scope>NUCLEOTIDE SEQUENCE [LARGE SCALE GENOMIC DNA]</scope>
    <source>
        <strain evidence="10">F 1598</strain>
    </source>
</reference>
<dbReference type="Gene3D" id="3.40.50.1820">
    <property type="entry name" value="alpha/beta hydrolase"/>
    <property type="match status" value="1"/>
</dbReference>
<dbReference type="GO" id="GO:0004315">
    <property type="term" value="F:3-oxoacyl-[acyl-carrier-protein] synthase activity"/>
    <property type="evidence" value="ECO:0007669"/>
    <property type="project" value="InterPro"/>
</dbReference>
<dbReference type="Proteomes" id="UP000054166">
    <property type="component" value="Unassembled WGS sequence"/>
</dbReference>
<dbReference type="SUPFAM" id="SSF47336">
    <property type="entry name" value="ACP-like"/>
    <property type="match status" value="1"/>
</dbReference>
<dbReference type="SUPFAM" id="SSF53474">
    <property type="entry name" value="alpha/beta-Hydrolases"/>
    <property type="match status" value="1"/>
</dbReference>
<gene>
    <name evidence="9" type="primary">pks1</name>
    <name evidence="9" type="ORF">PILCRDRAFT_723185</name>
</gene>
<dbReference type="InParanoid" id="A0A0C3AIP3"/>
<dbReference type="Gene3D" id="3.10.129.110">
    <property type="entry name" value="Polyketide synthase dehydratase"/>
    <property type="match status" value="1"/>
</dbReference>
<dbReference type="SUPFAM" id="SSF52151">
    <property type="entry name" value="FabD/lysophospholipase-like"/>
    <property type="match status" value="1"/>
</dbReference>
<keyword evidence="1" id="KW-0596">Phosphopantetheine</keyword>
<evidence type="ECO:0000313" key="10">
    <source>
        <dbReference type="Proteomes" id="UP000054166"/>
    </source>
</evidence>
<dbReference type="InterPro" id="IPR009081">
    <property type="entry name" value="PP-bd_ACP"/>
</dbReference>
<feature type="region of interest" description="C-terminal hotdog fold" evidence="5">
    <location>
        <begin position="1466"/>
        <end position="1621"/>
    </location>
</feature>
<feature type="domain" description="Carrier" evidence="6">
    <location>
        <begin position="1667"/>
        <end position="1742"/>
    </location>
</feature>
<feature type="domain" description="Ketosynthase family 3 (KS3)" evidence="7">
    <location>
        <begin position="393"/>
        <end position="821"/>
    </location>
</feature>
<proteinExistence type="predicted"/>
<dbReference type="Pfam" id="PF00975">
    <property type="entry name" value="Thioesterase"/>
    <property type="match status" value="1"/>
</dbReference>
<dbReference type="InterPro" id="IPR014031">
    <property type="entry name" value="Ketoacyl_synth_C"/>
</dbReference>
<evidence type="ECO:0000259" key="6">
    <source>
        <dbReference type="PROSITE" id="PS50075"/>
    </source>
</evidence>
<feature type="active site" description="Proton donor; for dehydratase activity" evidence="5">
    <location>
        <position position="1532"/>
    </location>
</feature>
<dbReference type="Pfam" id="PF16073">
    <property type="entry name" value="SAT"/>
    <property type="match status" value="1"/>
</dbReference>
<dbReference type="InterPro" id="IPR016035">
    <property type="entry name" value="Acyl_Trfase/lysoPLipase"/>
</dbReference>
<sequence>MSASYLDVPVFAGQGTESADSLRAHEQALHDATLPSGALLLSSCFDAFHQELSGLSLPEIELSRINCADFSSPKDIISSLPQHSDNPIISSTKLFMFQSLRYLGHVESSNNSPSRFTDAIKANTSHNLGVLGFSSGILVACVVAASQNTLRYISISVEAFRLAFWIGVRTQGYRMNVLGVGEEGLPWSVVLLGTNRKDADTAIEAFQHKNTHASSLSITAVTDDSCLTISGHPIHLEAFSSTLPANVTIYKTTLNTLYHSPSQLASVREQVLKDIKCHAIKFPEFSELIAPIRSTNTGELLDGRTASGLLVEAVVDMLLIQPVNWDRVASSLAKALLASSDIKFGKPPCIRLLNFGPGTGLMRSMEKSCKFSCGISVDLTFEATCVGGKKPKQEPIAIVGMAVNMPGAPNTTKLWEVLEKGINTCSEIPESRFKVSDYTNASDPKSTRTLKAHTGNFISTASSFDHKFFNISPREARSMDPQQRVLLHTTYEALENAGYVPDATPSSRKEGIGCWVGAATRDYVQNLRNEVDVYYSTGTLAAFLSGRISYAMQLSGPSITVDTACSSSLVAIYQACRALGDRDCSAAIAGGVNIISSPDMMIGLDRGHFLSPTGQCNAFDASADGYSRSEGCGMFVLKRLSDAIAENDNILGIIRGIEVNQNGLAHSITNPHAPTQTALFNRLLENANIASTRINVVEAHGTGTQAGDPCELESIRSILAANRTARNPLYVTSIKANIGHLEAASGAAGLAKLLLMLRYRTIPRQILLQNLNPNISPLESDHTIISTVQCPWMPSQEGQTRVALLNNFGAAGSNAALVLEEFSVARPRTSPPTDLSFVFGLSAKTETSLGVLRSRYLAWLQSPESEGIRLCDIAYTATTRRQLYPHRIAVTAKSKQELLDRLSKASAFHITEHSGKVVFVFSGQGSHYLGMGASLYRTFPIFKQHIDECHSYLVSSGFPGVLQIITADTAVIGSDLTQSSTIEAYQTATFALEYALMKLWISWGIKPAAVVGHSLGEFAALVLAEVITPKSALTIIAKRASLVVRNCALHTSGMLAVSLGHSVVAEILTSSSIFSNLTIACYNSTIQSVVSGPTDELDALKRHLDNQIHCKNVNLAVPFAYHSPTMKPVLDDLLVVAKKLLFLPPIMPVLSGVYGRAVLPGDGSVFNAQYIARQCAEPVLFDQAISASLLTPEFANAVAWIELGPEVTCLSMIKLNQAFPSHPLLLGTLRNRQDDWTTLSESLAQLYLSSVDVLWRKPFVHVSSALCSELPPYPFSSAEFWVDFKEESSGLSSYVRARECHPSHLILKYTLLHSWSQFPSDSNGRVAIFETPVEILAGFIRAHTIGGFHLCPASVYLEQVLAGIDLAKGHLAVTFLNDRVILRSIEFIKPLVYIEHVSRTVKTSITFELDGSGTFTVSSQIDGSDEDSVHVHGYFRHKSDKQIEKKLSRCLPFVHRQLAAVTRPIDGTPPETFLARTIYELIFPRVVDYGVAYRTIQSLTIDVNGMEGSAIIKLPIDNHGKTKFVAHPAFMDSLFHVAGFIANMKGELNVVYICNAVGSMRIIPELVDETASYAIYCCNVWLPEEGIMLADTFALQLTAPQRIVAHLKGLQFRRVRFDNFKRGLFLAAGSVGSPQYPDSAEYSISTGTTKSPALPAQRHFASDVQNQILSTEVMQIISQTCDIDSTAFDVHTDLTSLGVDSLLSIEIFDKLRRVFPHTRLNTQALAFCHTIAEIVEELCPKPSPDLGRMSSSSTLNSVADPVLDEAKVMLGSLPVVRTDDVADQMDMLSLGPLRSTEAIYSVKDNHAHIISHSHFRIRTTAGEQQPFISSDSSNTVSGCAAVGAKTLPPHIDPESIVKAFRLGEVPVPILKSSTVGHVPLFLIHDGSGLINYYDRLSPLGRDVWGIHNPHLVNEVPWPWNSLVSMATEYANYVLKVTSDSVLIGGWSFGGVVAFEVARQLLKQGTDARVILIDSPSPVNHVPLPESLLDSVINVDTHSSRSDIRRFVKAQFRLNSRVLGEYNPLSSDGPFPSIVLLRSREGFQTPGISDIPTWLGDRSDGRQAAVGWESLVGCSVSVRDIPGHHFQPFHPSHIEEVSRQISKGCKYLESL</sequence>
<dbReference type="Pfam" id="PF00698">
    <property type="entry name" value="Acyl_transf_1"/>
    <property type="match status" value="1"/>
</dbReference>
<dbReference type="InterPro" id="IPR001227">
    <property type="entry name" value="Ac_transferase_dom_sf"/>
</dbReference>
<dbReference type="GO" id="GO:0006633">
    <property type="term" value="P:fatty acid biosynthetic process"/>
    <property type="evidence" value="ECO:0007669"/>
    <property type="project" value="InterPro"/>
</dbReference>
<dbReference type="InterPro" id="IPR016036">
    <property type="entry name" value="Malonyl_transacylase_ACP-bd"/>
</dbReference>
<keyword evidence="2" id="KW-0597">Phosphoprotein</keyword>
<dbReference type="InterPro" id="IPR036736">
    <property type="entry name" value="ACP-like_sf"/>
</dbReference>
<dbReference type="InterPro" id="IPR016039">
    <property type="entry name" value="Thiolase-like"/>
</dbReference>
<dbReference type="Pfam" id="PF22621">
    <property type="entry name" value="CurL-like_PKS_C"/>
    <property type="match status" value="1"/>
</dbReference>
<dbReference type="InterPro" id="IPR014030">
    <property type="entry name" value="Ketoacyl_synth_N"/>
</dbReference>
<feature type="active site" description="Proton acceptor; for dehydratase activity" evidence="5">
    <location>
        <position position="1343"/>
    </location>
</feature>
<evidence type="ECO:0000256" key="5">
    <source>
        <dbReference type="PROSITE-ProRule" id="PRU01363"/>
    </source>
</evidence>
<reference evidence="9 10" key="1">
    <citation type="submission" date="2014-04" db="EMBL/GenBank/DDBJ databases">
        <authorList>
            <consortium name="DOE Joint Genome Institute"/>
            <person name="Kuo A."/>
            <person name="Tarkka M."/>
            <person name="Buscot F."/>
            <person name="Kohler A."/>
            <person name="Nagy L.G."/>
            <person name="Floudas D."/>
            <person name="Copeland A."/>
            <person name="Barry K.W."/>
            <person name="Cichocki N."/>
            <person name="Veneault-Fourrey C."/>
            <person name="LaButti K."/>
            <person name="Lindquist E.A."/>
            <person name="Lipzen A."/>
            <person name="Lundell T."/>
            <person name="Morin E."/>
            <person name="Murat C."/>
            <person name="Sun H."/>
            <person name="Tunlid A."/>
            <person name="Henrissat B."/>
            <person name="Grigoriev I.V."/>
            <person name="Hibbett D.S."/>
            <person name="Martin F."/>
            <person name="Nordberg H.P."/>
            <person name="Cantor M.N."/>
            <person name="Hua S.X."/>
        </authorList>
    </citation>
    <scope>NUCLEOTIDE SEQUENCE [LARGE SCALE GENOMIC DNA]</scope>
    <source>
        <strain evidence="9 10">F 1598</strain>
    </source>
</reference>
<dbReference type="InterPro" id="IPR020841">
    <property type="entry name" value="PKS_Beta-ketoAc_synthase_dom"/>
</dbReference>
<dbReference type="SMART" id="SM00827">
    <property type="entry name" value="PKS_AT"/>
    <property type="match status" value="1"/>
</dbReference>
<keyword evidence="10" id="KW-1185">Reference proteome</keyword>
<dbReference type="Gene3D" id="3.30.70.3290">
    <property type="match status" value="1"/>
</dbReference>
<dbReference type="Gene3D" id="3.40.366.10">
    <property type="entry name" value="Malonyl-Coenzyme A Acyl Carrier Protein, domain 2"/>
    <property type="match status" value="3"/>
</dbReference>
<dbReference type="SUPFAM" id="SSF53901">
    <property type="entry name" value="Thiolase-like"/>
    <property type="match status" value="1"/>
</dbReference>
<dbReference type="EMBL" id="KN833076">
    <property type="protein sequence ID" value="KIM73698.1"/>
    <property type="molecule type" value="Genomic_DNA"/>
</dbReference>
<feature type="region of interest" description="N-terminal hotdog fold" evidence="5">
    <location>
        <begin position="1304"/>
        <end position="1442"/>
    </location>
</feature>
<evidence type="ECO:0000313" key="9">
    <source>
        <dbReference type="EMBL" id="KIM73698.1"/>
    </source>
</evidence>
<dbReference type="InterPro" id="IPR014043">
    <property type="entry name" value="Acyl_transferase_dom"/>
</dbReference>
<organism evidence="9 10">
    <name type="scientific">Piloderma croceum (strain F 1598)</name>
    <dbReference type="NCBI Taxonomy" id="765440"/>
    <lineage>
        <taxon>Eukaryota</taxon>
        <taxon>Fungi</taxon>
        <taxon>Dikarya</taxon>
        <taxon>Basidiomycota</taxon>
        <taxon>Agaricomycotina</taxon>
        <taxon>Agaricomycetes</taxon>
        <taxon>Agaricomycetidae</taxon>
        <taxon>Atheliales</taxon>
        <taxon>Atheliaceae</taxon>
        <taxon>Piloderma</taxon>
    </lineage>
</organism>
<accession>A0A0C3AIP3</accession>
<dbReference type="HOGENOM" id="CLU_000022_6_0_1"/>
<dbReference type="PROSITE" id="PS52019">
    <property type="entry name" value="PKS_MFAS_DH"/>
    <property type="match status" value="1"/>
</dbReference>
<dbReference type="Pfam" id="PF00550">
    <property type="entry name" value="PP-binding"/>
    <property type="match status" value="1"/>
</dbReference>